<gene>
    <name evidence="1" type="ORF">NPIL_411951</name>
</gene>
<sequence>MIELLCCSPKKNAGEHKGAGVSLSPHLNFIPPPLLDVHLALIDWWKRASGDTSPDCVPGYVSGNVQLFGNDGCLHFSCPTGGFHREGAGDCKGKIPHPHLWKNHVRRSGLSISSSHPLRAIRFYGGVCQIACARISQKQPIFF</sequence>
<organism evidence="1 2">
    <name type="scientific">Nephila pilipes</name>
    <name type="common">Giant wood spider</name>
    <name type="synonym">Nephila maculata</name>
    <dbReference type="NCBI Taxonomy" id="299642"/>
    <lineage>
        <taxon>Eukaryota</taxon>
        <taxon>Metazoa</taxon>
        <taxon>Ecdysozoa</taxon>
        <taxon>Arthropoda</taxon>
        <taxon>Chelicerata</taxon>
        <taxon>Arachnida</taxon>
        <taxon>Araneae</taxon>
        <taxon>Araneomorphae</taxon>
        <taxon>Entelegynae</taxon>
        <taxon>Araneoidea</taxon>
        <taxon>Nephilidae</taxon>
        <taxon>Nephila</taxon>
    </lineage>
</organism>
<evidence type="ECO:0000313" key="1">
    <source>
        <dbReference type="EMBL" id="GFT35305.1"/>
    </source>
</evidence>
<protein>
    <submittedName>
        <fullName evidence="1">Uncharacterized protein</fullName>
    </submittedName>
</protein>
<keyword evidence="2" id="KW-1185">Reference proteome</keyword>
<comment type="caution">
    <text evidence="1">The sequence shown here is derived from an EMBL/GenBank/DDBJ whole genome shotgun (WGS) entry which is preliminary data.</text>
</comment>
<dbReference type="Proteomes" id="UP000887013">
    <property type="component" value="Unassembled WGS sequence"/>
</dbReference>
<dbReference type="EMBL" id="BMAW01062293">
    <property type="protein sequence ID" value="GFT35305.1"/>
    <property type="molecule type" value="Genomic_DNA"/>
</dbReference>
<accession>A0A8X6TQB1</accession>
<dbReference type="OrthoDB" id="10385513at2759"/>
<dbReference type="AlphaFoldDB" id="A0A8X6TQB1"/>
<evidence type="ECO:0000313" key="2">
    <source>
        <dbReference type="Proteomes" id="UP000887013"/>
    </source>
</evidence>
<reference evidence="1" key="1">
    <citation type="submission" date="2020-08" db="EMBL/GenBank/DDBJ databases">
        <title>Multicomponent nature underlies the extraordinary mechanical properties of spider dragline silk.</title>
        <authorList>
            <person name="Kono N."/>
            <person name="Nakamura H."/>
            <person name="Mori M."/>
            <person name="Yoshida Y."/>
            <person name="Ohtoshi R."/>
            <person name="Malay A.D."/>
            <person name="Moran D.A.P."/>
            <person name="Tomita M."/>
            <person name="Numata K."/>
            <person name="Arakawa K."/>
        </authorList>
    </citation>
    <scope>NUCLEOTIDE SEQUENCE</scope>
</reference>
<name>A0A8X6TQB1_NEPPI</name>
<proteinExistence type="predicted"/>